<keyword evidence="3" id="KW-0436">Ligase</keyword>
<dbReference type="Gene3D" id="1.10.1200.10">
    <property type="entry name" value="ACP-like"/>
    <property type="match status" value="2"/>
</dbReference>
<feature type="domain" description="Carrier" evidence="5">
    <location>
        <begin position="507"/>
        <end position="583"/>
    </location>
</feature>
<dbReference type="Proteomes" id="UP000249497">
    <property type="component" value="Unassembled WGS sequence"/>
</dbReference>
<dbReference type="InterPro" id="IPR042099">
    <property type="entry name" value="ANL_N_sf"/>
</dbReference>
<keyword evidence="1" id="KW-0596">Phosphopantetheine</keyword>
<accession>A0A8T8WWF4</accession>
<dbReference type="InterPro" id="IPR045851">
    <property type="entry name" value="AMP-bd_C_sf"/>
</dbReference>
<evidence type="ECO:0000313" key="6">
    <source>
        <dbReference type="EMBL" id="RAH80187.1"/>
    </source>
</evidence>
<gene>
    <name evidence="6" type="ORF">BO86DRAFT_433902</name>
</gene>
<proteinExistence type="inferred from homology"/>
<dbReference type="SUPFAM" id="SSF47336">
    <property type="entry name" value="ACP-like"/>
    <property type="match status" value="2"/>
</dbReference>
<evidence type="ECO:0000256" key="1">
    <source>
        <dbReference type="ARBA" id="ARBA00022450"/>
    </source>
</evidence>
<evidence type="ECO:0000256" key="3">
    <source>
        <dbReference type="ARBA" id="ARBA00022598"/>
    </source>
</evidence>
<comment type="similarity">
    <text evidence="4">Belongs to the NRP synthetase family.</text>
</comment>
<dbReference type="PROSITE" id="PS50075">
    <property type="entry name" value="CARRIER"/>
    <property type="match status" value="2"/>
</dbReference>
<dbReference type="InterPro" id="IPR009081">
    <property type="entry name" value="PP-bd_ACP"/>
</dbReference>
<dbReference type="Pfam" id="PF00668">
    <property type="entry name" value="Condensation"/>
    <property type="match status" value="2"/>
</dbReference>
<name>A0A8T8WWF4_ASPJA</name>
<dbReference type="GO" id="GO:0016874">
    <property type="term" value="F:ligase activity"/>
    <property type="evidence" value="ECO:0007669"/>
    <property type="project" value="UniProtKB-KW"/>
</dbReference>
<dbReference type="InterPro" id="IPR023213">
    <property type="entry name" value="CAT-like_dom_sf"/>
</dbReference>
<dbReference type="SUPFAM" id="SSF56801">
    <property type="entry name" value="Acetyl-CoA synthetase-like"/>
    <property type="match status" value="2"/>
</dbReference>
<dbReference type="Gene3D" id="3.40.50.12780">
    <property type="entry name" value="N-terminal domain of ligase-like"/>
    <property type="match status" value="2"/>
</dbReference>
<evidence type="ECO:0000259" key="5">
    <source>
        <dbReference type="PROSITE" id="PS50075"/>
    </source>
</evidence>
<evidence type="ECO:0000256" key="2">
    <source>
        <dbReference type="ARBA" id="ARBA00022553"/>
    </source>
</evidence>
<dbReference type="Gene3D" id="3.30.559.10">
    <property type="entry name" value="Chloramphenicol acetyltransferase-like domain"/>
    <property type="match status" value="2"/>
</dbReference>
<dbReference type="Pfam" id="PF00550">
    <property type="entry name" value="PP-binding"/>
    <property type="match status" value="2"/>
</dbReference>
<dbReference type="InterPro" id="IPR036736">
    <property type="entry name" value="ACP-like_sf"/>
</dbReference>
<dbReference type="GO" id="GO:0044550">
    <property type="term" value="P:secondary metabolite biosynthetic process"/>
    <property type="evidence" value="ECO:0007669"/>
    <property type="project" value="TreeGrafter"/>
</dbReference>
<dbReference type="GO" id="GO:0043041">
    <property type="term" value="P:amino acid activation for nonribosomal peptide biosynthetic process"/>
    <property type="evidence" value="ECO:0007669"/>
    <property type="project" value="TreeGrafter"/>
</dbReference>
<keyword evidence="7" id="KW-1185">Reference proteome</keyword>
<dbReference type="InterPro" id="IPR006162">
    <property type="entry name" value="Ppantetheine_attach_site"/>
</dbReference>
<dbReference type="RefSeq" id="XP_025526081.1">
    <property type="nucleotide sequence ID" value="XM_025675877.1"/>
</dbReference>
<dbReference type="GO" id="GO:0005737">
    <property type="term" value="C:cytoplasm"/>
    <property type="evidence" value="ECO:0007669"/>
    <property type="project" value="TreeGrafter"/>
</dbReference>
<dbReference type="InterPro" id="IPR001242">
    <property type="entry name" value="Condensation_dom"/>
</dbReference>
<dbReference type="GO" id="GO:0031177">
    <property type="term" value="F:phosphopantetheine binding"/>
    <property type="evidence" value="ECO:0007669"/>
    <property type="project" value="TreeGrafter"/>
</dbReference>
<dbReference type="GeneID" id="37179570"/>
<dbReference type="Pfam" id="PF00501">
    <property type="entry name" value="AMP-binding"/>
    <property type="match status" value="2"/>
</dbReference>
<dbReference type="PROSITE" id="PS00012">
    <property type="entry name" value="PHOSPHOPANTETHEINE"/>
    <property type="match status" value="1"/>
</dbReference>
<dbReference type="PROSITE" id="PS00455">
    <property type="entry name" value="AMP_BINDING"/>
    <property type="match status" value="1"/>
</dbReference>
<dbReference type="InterPro" id="IPR020845">
    <property type="entry name" value="AMP-binding_CS"/>
</dbReference>
<sequence length="2067" mass="228366">MVLPEQDPVLALFTESADRWPDHVAVDDGPKGSRTYRQLNEESSSLGAYLKAKGVRPGHIIPIVTTTCIQMVVGILGIIKAGAVYVPIDRERSPRHRIEYVLNKSQAKIVLYTGTEISAGQARAIHLPAASDPPAYNGQVANRIDDVLAIIFTSGTTNKPKGVRVRSSSVARFVTSPGFNYDVTQADRVLLVLSVGFDACMGTIFNTLCNGGMLVLADSETLAERAKQSTIITATPSILAALGPPIPAEYSKLRRIILGGETASEQLLDLWDSLHVPIWIAYGPTEATCAVLTQRLRRDPQTRRFLPTRLGHPIPGSKIMLLNPTDMSIINELKTPGEIGIAGPCLSAGYLDDEMQTNEKFIYLSEHTIYRTGDMAEWIEDHDGTRTLDFHGREDRLVKSRGFLVNLDQDVDQGIIRACPSVQAAYSLKINGLICTAIVGSQVDTAELLTTWKSMALPYAVPDHLIPLPSLPLSSNGKLDPHRLSSILEKTIASPKETQRSMASLNQLNKTPKQTVLAWFQDELKIPLTEIDLNASSVSMGVSSLAAVRLSSFCGQAGYVVSVADILEAPSLKEVIARCKTSSTAPNNKFSSQQRDPVTHSNLSPLQHKMVLETKVDPHVNYAQHISHYRTEDIRHIKKAWETVARAEPLFRTAFTETESGIVQEVVMESQFRWEERAVHTSQQIEDHMHGAIKRTGLGVSVLVLHHEGIQLPQGESVLVWTTHRALLDGFSSLLLLGKLDMALEGHKFEPSIPFAQAAMDLHQLRGRMNEEACRFWKHRRKGLSESKGEFNIPDTLSQDKDCWANIQYIHPEPLDRGQLSQRAKQLAVTPASILHAAWALLVSLYADSSQVSFGMVLSGRDLPFTWAPSVIGPLINQLPYSCAIKRQMSVSTFVQSVQRDIRDHARVQLSEAPVGTPPITTLLVVQEADMRKRSVVLPPLREPRLRESTSLPLVMEVQSTGEMHLLYRSDRFNAQTVQDVAAIFRNIAQLLTADAECLTVGHCLQHSLPPPMQHSLLQLGNINRPESRVTNTGPTLGSLFRNTVRQHPNLIAVTKDTMSVSYRQLLDSAQRVAYAVLSHARPGDVVAVIADRSINWIIGVWAAVLADTAYCPIDASFPTEYQVSLVKQSHATLVLFPSSEQRMHWCSQEWPALATEDALQSAKVPVAGPWPTQTPSDVAYVCFTSGSTGVPKGVKCLHRGLVALQSREEYRIFSQPGRRIAQFLSPGFGGCVFEVFGALCYGATLVLRTKDDDILSHLDQVDATILTPSVAAEMVPWQFPRIKYVYFAGEPATEPIVARWWSPDRQLYNAYGSTEATVMNTLGSLDPDLPICLGGPVPSSRLYVLNGEGELVPPNTIGHIHIAGVQVSDGYIETAPTRRGEFRPDPFCDGQERMYHTGDLGHFDHGGKLWYCSRKDRQVKVRGYRVNLDDIAHAVYRLVPTVRKAVAVLREDGSIVLVLCPKKVDEAGVREALRTALPPHYQPSQIQTLENMPTTKNGKMDLQTLKKVNARGVSGSRPEKAVDTPLSEAARAIAGAWKHILSLDPSAKINEDDDFFALGGDSVSMLKLARELNDIFQVRVTVRDVLLRSVLRDLAALVETSPRTTLNLPPAPEKSPDRLGTTNLSPPEMLWVHYYTTSQCPSAFNVPFHASLSPHLDLKRLASSVEGSLNRHRILRTRIKKSHNGYTRTISDERIAVRFETSINVGEWISQPFKLEGSLVRAAMTKDSLLLNFSHLLCDNDTLTHLLQEIGDLYCGRRVSAVTHEYFDEQPWSFPVPVPKELQAYWNDHLTGIEVPRPLATQRVRSYRGSSMQPTISSKSAQRLLDTCADHHVSPRYFALAIVAITLQTLADTRDVLIGCPYINRPNESGAETIGLHLEPLPLRFTLSNFSEPTQIVEHLLQAVRTTAQAAVAHAVPWHALLALLGLPFPFGHEAVFDCAVTFREDRGVEITQRLPDIEGLMPRPVSPDGAIFALLFEWRFTDDDQGVSLRLGYDTDLLSPALVGVVSRVLCVALDNMLDLAMTQTRLRHVLRQALDDACLRAGLEPLSVRELARKNLIGAVSGGV</sequence>
<protein>
    <submittedName>
        <fullName evidence="6">Acetyl-CoA synthetase-like protein</fullName>
    </submittedName>
</protein>
<dbReference type="Gene3D" id="3.30.300.30">
    <property type="match status" value="2"/>
</dbReference>
<dbReference type="InterPro" id="IPR000873">
    <property type="entry name" value="AMP-dep_synth/lig_dom"/>
</dbReference>
<dbReference type="PANTHER" id="PTHR45527:SF11">
    <property type="entry name" value="NONRIBOSOMAL PEPTIDE SYNTHETASE 5"/>
    <property type="match status" value="1"/>
</dbReference>
<dbReference type="SUPFAM" id="SSF52777">
    <property type="entry name" value="CoA-dependent acyltransferases"/>
    <property type="match status" value="4"/>
</dbReference>
<organism evidence="6 7">
    <name type="scientific">Aspergillus japonicus CBS 114.51</name>
    <dbReference type="NCBI Taxonomy" id="1448312"/>
    <lineage>
        <taxon>Eukaryota</taxon>
        <taxon>Fungi</taxon>
        <taxon>Dikarya</taxon>
        <taxon>Ascomycota</taxon>
        <taxon>Pezizomycotina</taxon>
        <taxon>Eurotiomycetes</taxon>
        <taxon>Eurotiomycetidae</taxon>
        <taxon>Eurotiales</taxon>
        <taxon>Aspergillaceae</taxon>
        <taxon>Aspergillus</taxon>
        <taxon>Aspergillus subgen. Circumdati</taxon>
    </lineage>
</organism>
<evidence type="ECO:0000256" key="4">
    <source>
        <dbReference type="ARBA" id="ARBA00029454"/>
    </source>
</evidence>
<feature type="domain" description="Carrier" evidence="5">
    <location>
        <begin position="1525"/>
        <end position="1603"/>
    </location>
</feature>
<dbReference type="OrthoDB" id="416786at2759"/>
<evidence type="ECO:0000313" key="7">
    <source>
        <dbReference type="Proteomes" id="UP000249497"/>
    </source>
</evidence>
<keyword evidence="2" id="KW-0597">Phosphoprotein</keyword>
<reference evidence="6 7" key="1">
    <citation type="submission" date="2018-02" db="EMBL/GenBank/DDBJ databases">
        <title>The genomes of Aspergillus section Nigri reveals drivers in fungal speciation.</title>
        <authorList>
            <consortium name="DOE Joint Genome Institute"/>
            <person name="Vesth T.C."/>
            <person name="Nybo J."/>
            <person name="Theobald S."/>
            <person name="Brandl J."/>
            <person name="Frisvad J.C."/>
            <person name="Nielsen K.F."/>
            <person name="Lyhne E.K."/>
            <person name="Kogle M.E."/>
            <person name="Kuo A."/>
            <person name="Riley R."/>
            <person name="Clum A."/>
            <person name="Nolan M."/>
            <person name="Lipzen A."/>
            <person name="Salamov A."/>
            <person name="Henrissat B."/>
            <person name="Wiebenga A."/>
            <person name="De vries R.P."/>
            <person name="Grigoriev I.V."/>
            <person name="Mortensen U.H."/>
            <person name="Andersen M.R."/>
            <person name="Baker S.E."/>
        </authorList>
    </citation>
    <scope>NUCLEOTIDE SEQUENCE [LARGE SCALE GENOMIC DNA]</scope>
    <source>
        <strain evidence="6 7">CBS 114.51</strain>
    </source>
</reference>
<dbReference type="PANTHER" id="PTHR45527">
    <property type="entry name" value="NONRIBOSOMAL PEPTIDE SYNTHETASE"/>
    <property type="match status" value="1"/>
</dbReference>
<dbReference type="EMBL" id="KZ824806">
    <property type="protein sequence ID" value="RAH80187.1"/>
    <property type="molecule type" value="Genomic_DNA"/>
</dbReference>
<dbReference type="Gene3D" id="3.30.559.30">
    <property type="entry name" value="Nonribosomal peptide synthetase, condensation domain"/>
    <property type="match status" value="2"/>
</dbReference>